<reference evidence="4" key="3">
    <citation type="submission" date="2020-12" db="UniProtKB">
        <authorList>
            <consortium name="WormBaseParasite"/>
        </authorList>
    </citation>
    <scope>IDENTIFICATION</scope>
</reference>
<evidence type="ECO:0000313" key="4">
    <source>
        <dbReference type="WBParaSite" id="SRAE_X000203400.1"/>
    </source>
</evidence>
<dbReference type="GeneID" id="36385106"/>
<dbReference type="Gene3D" id="3.50.4.10">
    <property type="entry name" value="Hepatocyte Growth Factor"/>
    <property type="match status" value="1"/>
</dbReference>
<dbReference type="RefSeq" id="XP_024499505.1">
    <property type="nucleotide sequence ID" value="XM_024643229.1"/>
</dbReference>
<gene>
    <name evidence="2 4 5" type="ORF">SRAE_X000203400</name>
</gene>
<name>A0A090KSC6_STRRB</name>
<proteinExistence type="predicted"/>
<reference evidence="2" key="1">
    <citation type="submission" date="2014-09" db="EMBL/GenBank/DDBJ databases">
        <authorList>
            <person name="Aslett A.Martin."/>
        </authorList>
    </citation>
    <scope>NUCLEOTIDE SEQUENCE</scope>
    <source>
        <strain evidence="2">ED321 Heterogonic</strain>
    </source>
</reference>
<dbReference type="Pfam" id="PF00024">
    <property type="entry name" value="PAN_1"/>
    <property type="match status" value="2"/>
</dbReference>
<dbReference type="WBParaSite" id="SRAE_X000203400.1">
    <property type="protein sequence ID" value="SRAE_X000203400.1"/>
    <property type="gene ID" value="WBGene00267612"/>
</dbReference>
<evidence type="ECO:0000313" key="2">
    <source>
        <dbReference type="EMBL" id="CEF60296.1"/>
    </source>
</evidence>
<dbReference type="WormBase" id="SRAE_X000203400">
    <property type="protein sequence ID" value="SRP06786"/>
    <property type="gene ID" value="WBGene00267612"/>
</dbReference>
<dbReference type="CTD" id="36385106"/>
<evidence type="ECO:0000313" key="5">
    <source>
        <dbReference type="WormBase" id="SRAE_X000203400"/>
    </source>
</evidence>
<dbReference type="SUPFAM" id="SSF57414">
    <property type="entry name" value="Hairpin loop containing domain-like"/>
    <property type="match status" value="2"/>
</dbReference>
<sequence length="378" mass="43791">MMALVMPLINVEKCFEPHFHKAFSNVIPIVELWNIPVEDCLTYCITNSVECHSVVYHKHFFTCQLYKNDNESNDSNNFVFASGHNFFKRISFTNDCQTKSANKDKKISKDNIKNHFDSNVYAHAIKSVPIEDKANIISIENHDILTPQTTRKPIQKANIARIKNMINFNNSSEIVTNLDEDKDEILFFNSPITKYVLSEIKLGYFKIFNVTSLFIPKNSKTIFDITEEECLQACTNKNNIEDKKSFCQSAIYNKVKKLCIFLDDDTKEFRKFTRLIKNDETTFFDKLGLPINMECKKITPTFNVYMNKISTKNVIKKYPYIEKLKDCVTLCAIESLCYFTSYSQKTCYLHSKPELSSDFKNVLEIGTNYSVAVENNCI</sequence>
<evidence type="ECO:0000259" key="1">
    <source>
        <dbReference type="PROSITE" id="PS50948"/>
    </source>
</evidence>
<dbReference type="InterPro" id="IPR003609">
    <property type="entry name" value="Pan_app"/>
</dbReference>
<dbReference type="EMBL" id="LN609398">
    <property type="protein sequence ID" value="CEF60296.1"/>
    <property type="molecule type" value="Genomic_DNA"/>
</dbReference>
<feature type="domain" description="Apple" evidence="1">
    <location>
        <begin position="14"/>
        <end position="91"/>
    </location>
</feature>
<organism evidence="2">
    <name type="scientific">Strongyloides ratti</name>
    <name type="common">Parasitic roundworm</name>
    <dbReference type="NCBI Taxonomy" id="34506"/>
    <lineage>
        <taxon>Eukaryota</taxon>
        <taxon>Metazoa</taxon>
        <taxon>Ecdysozoa</taxon>
        <taxon>Nematoda</taxon>
        <taxon>Chromadorea</taxon>
        <taxon>Rhabditida</taxon>
        <taxon>Tylenchina</taxon>
        <taxon>Panagrolaimomorpha</taxon>
        <taxon>Strongyloidoidea</taxon>
        <taxon>Strongyloididae</taxon>
        <taxon>Strongyloides</taxon>
    </lineage>
</organism>
<evidence type="ECO:0000313" key="3">
    <source>
        <dbReference type="Proteomes" id="UP000035682"/>
    </source>
</evidence>
<protein>
    <submittedName>
        <fullName evidence="2 4">PAN-1 domain and Apple-like domain-containing protein</fullName>
    </submittedName>
</protein>
<dbReference type="AlphaFoldDB" id="A0A090KSC6"/>
<dbReference type="OrthoDB" id="5850959at2759"/>
<dbReference type="PROSITE" id="PS50948">
    <property type="entry name" value="PAN"/>
    <property type="match status" value="1"/>
</dbReference>
<reference evidence="3" key="2">
    <citation type="submission" date="2014-09" db="EMBL/GenBank/DDBJ databases">
        <authorList>
            <person name="Martin A.A."/>
        </authorList>
    </citation>
    <scope>NUCLEOTIDE SEQUENCE</scope>
    <source>
        <strain evidence="3">ED321</strain>
    </source>
</reference>
<dbReference type="SMART" id="SM00473">
    <property type="entry name" value="PAN_AP"/>
    <property type="match status" value="2"/>
</dbReference>
<keyword evidence="3" id="KW-1185">Reference proteome</keyword>
<dbReference type="Proteomes" id="UP000035682">
    <property type="component" value="Unplaced"/>
</dbReference>
<accession>A0A090KSC6</accession>